<dbReference type="SUPFAM" id="SSF56801">
    <property type="entry name" value="Acetyl-CoA synthetase-like"/>
    <property type="match status" value="2"/>
</dbReference>
<dbReference type="GO" id="GO:0043041">
    <property type="term" value="P:amino acid activation for nonribosomal peptide biosynthetic process"/>
    <property type="evidence" value="ECO:0007669"/>
    <property type="project" value="TreeGrafter"/>
</dbReference>
<dbReference type="OrthoDB" id="416786at2759"/>
<keyword evidence="8" id="KW-1185">Reference proteome</keyword>
<dbReference type="InterPro" id="IPR006162">
    <property type="entry name" value="Ppantetheine_attach_site"/>
</dbReference>
<evidence type="ECO:0000256" key="1">
    <source>
        <dbReference type="ARBA" id="ARBA00022450"/>
    </source>
</evidence>
<comment type="similarity">
    <text evidence="5">Belongs to the NRP synthetase family.</text>
</comment>
<dbReference type="PROSITE" id="PS00012">
    <property type="entry name" value="PHOSPHOPANTETHEINE"/>
    <property type="match status" value="1"/>
</dbReference>
<keyword evidence="4" id="KW-0843">Virulence</keyword>
<dbReference type="Gene3D" id="3.40.50.12780">
    <property type="entry name" value="N-terminal domain of ligase-like"/>
    <property type="match status" value="2"/>
</dbReference>
<dbReference type="Gene3D" id="3.30.559.10">
    <property type="entry name" value="Chloramphenicol acetyltransferase-like domain"/>
    <property type="match status" value="2"/>
</dbReference>
<protein>
    <submittedName>
        <fullName evidence="7">Nonribosomal peptide synthase SidE</fullName>
    </submittedName>
</protein>
<dbReference type="FunFam" id="3.30.300.30:FF:000060">
    <property type="entry name" value="Nonribosomal peptide synthase SidE"/>
    <property type="match status" value="1"/>
</dbReference>
<proteinExistence type="inferred from homology"/>
<sequence length="2111" mass="233745">MAPVALRDVVESPELQGSQIVSTKARSYPLLTPPSPPCLVTDYIRYQVESHPEAPAVQCEREQPYSYAQLWELVAHIAAVAQFRPGCIIPLCMDLSVEFVATVLAILWSGAAYVILDPEGSAQRNRIITTDCGTEAVVVHEKYASLFDNSITIESIQSSTRAHVQHDLPSISPSDLAYLIYTSGSTGIPKGVLLSHRAVSHGIDQFQLNGRNRWLLFYNPIFSAAQRTILATLAKGACLCLARRDRLATALPEVLTNLQIDALGITPSALALLSPDETPNSLQQITTVGEPLSQALVDTWADKVHLRVSYGLSECAQLNFSRQLKTGDNPRNPGLPTDTTTAIVLEPGTMKALPPNEPGELCLYGPQIAHGYHQRQKETQAAFVKAPEGKPGTMMFRTGDLAAKRADGTFEILGRIDHQVKIHGQRVEPEEVAAKLASVAGAVRLVCVGCYINGRMSLVAAVIPSPESDWGRLVQDLRNHARQSFPPYMVPSYWLSCTELPVNQNGKVDFRAIQQLAQCTEVSQMLGHGASPGSGTATRMSELASEIAQVWAGVLNMPASSIIPTDSFVALGGTSIDAIRAVRELKQRGIHVELADMLQAQTVEETADTAQIDSTITRVSHESSEPFAYIFDPVLKGSLLADRHVVDAYPVTALQEGILASTLQGNQDYLYQRIFDIRHLDPVRLQLAFQVIFWRTGLLKSTFVTAAKGFVQVFRNDFNLPWSEVSMGLAEYLDQDKQRGVALAEPFMRVAVLDGSILVVSVHHALFDFWSHRFLFDDVASVYYGRRPEKRPEWKSFVALLHARDTKPSQDFWREHLSEAVPTILNYAPVQTTTSVRRIVSQEVKGASSALRAPLSAIIHAAWALVLSSHIASKSVTMATAVSGRELPVLGVEAMNGPTLAVIPYAVAIDPELTLQQLVQSVNTSLWKAIKHSQFGVRNALAAAERQNTSLFDTMVNILASDTAKNDISKEVFQLYGPRPVWRTEYTTLNVEEGVAGLDITLTSPMDARRLEFILDQLCMALEAIASNPRQTVNETNLVSETELQLMLQSHNALPDASHTLHGQFEGTVRRYSDRVAINYQNELFLTYDELNTQANRMANYLSERGVVPGDIVPLLLEKSPLMIKTILALFKLGAAYVPLSPENPLERNAYIARDVSAKFVLTEKEYESYFASESDIPCILVDQARLRAYCPEPQHIIVSPDALAYLLYTSGSTGLPKGVMVTHGACAAAMQSIIEFEHRQGQESRMLQFSNYVFDVSLYDFFVSLHSGGTLCLAPSDRLLNNLAEVINEMNVNHVFLTPTVARLMSPNDVPNLESMTVGGEQLTRDVVTTWASRVKLRNGYGPTEASVLVTMKDVDADTIGGNIGKPLASVGSIILEADGVRPLPYGAVGELCFYGPQLAQGYFKKPDITSAAFIESDVLKGQRLYRSGDLARYLPSGDIECLGRKDDQVKINGHRIELGEIEQAFLRTGEVKDCVLAVWKQNSTAHLAAMTVFDGAVAEKPGEILPLEGFVENVQRLRAKLTGLTPYMIPKAIVPLSSLPRLPSGKANRKQLKALLQSLSQGELTKLSFDKVGHSQSKGAVIPLVSQTQRLMQQAWIDTLQLPDDQFGLEADFLSLGGDSIAAINLVSHLRRKQLKISVRDVLKYPALGAMADQLKGESDDAQQIKQQTFTSPSEVDAAISATGLQPTEYEYIYPCPPGQAEFLTQGAHPEALWSLMTVRKVGTDFDPRQWIDLVRQLTATNDILRTTFTRCHGKWYGVVLRDATPVVEIYENVSDEEQRIQIIKSLDHHRFAFGQPFIRYAILRLSTGETEIVTKLDHGLYDGTLLRIFGEHFEAYQRNAALERFTSFKEFAIHIWQMDKSRTLSFWKESAKRPIAFEFPSGSANEPRINSVHVHTINLEFDAFAKSTGATVSIIFQSIFQLWLALRSNQRDVAFDYLYTGRNIDLADPQTINGTCANFLPLRSGVDPSMPVSEFLRQTQDEFWQYTENSTVGMDEIHEACETTREGFSNKALFLFQPFEPVIATEKQYQKWIVMAKSQVTMPQPYAVVFEVVKTADVNEYKLKFAFDQRVYAKEQVQHETQVIEKMLAKVMEDAEASVGDVLASLRS</sequence>
<dbReference type="PANTHER" id="PTHR45527:SF1">
    <property type="entry name" value="FATTY ACID SYNTHASE"/>
    <property type="match status" value="1"/>
</dbReference>
<dbReference type="CDD" id="cd19545">
    <property type="entry name" value="FUM14_C_NRPS-like"/>
    <property type="match status" value="1"/>
</dbReference>
<dbReference type="FunFam" id="3.40.50.980:FF:000001">
    <property type="entry name" value="Non-ribosomal peptide synthetase"/>
    <property type="match status" value="1"/>
</dbReference>
<dbReference type="RefSeq" id="XP_022393391.1">
    <property type="nucleotide sequence ID" value="XM_022528913.1"/>
</dbReference>
<dbReference type="InterPro" id="IPR036736">
    <property type="entry name" value="ACP-like_sf"/>
</dbReference>
<dbReference type="NCBIfam" id="TIGR01733">
    <property type="entry name" value="AA-adenyl-dom"/>
    <property type="match status" value="1"/>
</dbReference>
<organism evidence="7 8">
    <name type="scientific">Aspergillus bombycis</name>
    <dbReference type="NCBI Taxonomy" id="109264"/>
    <lineage>
        <taxon>Eukaryota</taxon>
        <taxon>Fungi</taxon>
        <taxon>Dikarya</taxon>
        <taxon>Ascomycota</taxon>
        <taxon>Pezizomycotina</taxon>
        <taxon>Eurotiomycetes</taxon>
        <taxon>Eurotiomycetidae</taxon>
        <taxon>Eurotiales</taxon>
        <taxon>Aspergillaceae</taxon>
        <taxon>Aspergillus</taxon>
    </lineage>
</organism>
<dbReference type="SUPFAM" id="SSF52777">
    <property type="entry name" value="CoA-dependent acyltransferases"/>
    <property type="match status" value="4"/>
</dbReference>
<dbReference type="Proteomes" id="UP000179179">
    <property type="component" value="Unassembled WGS sequence"/>
</dbReference>
<feature type="domain" description="Carrier" evidence="6">
    <location>
        <begin position="538"/>
        <end position="614"/>
    </location>
</feature>
<dbReference type="FunFam" id="3.40.50.12780:FF:000012">
    <property type="entry name" value="Non-ribosomal peptide synthetase"/>
    <property type="match status" value="1"/>
</dbReference>
<dbReference type="Gene3D" id="3.30.559.30">
    <property type="entry name" value="Nonribosomal peptide synthetase, condensation domain"/>
    <property type="match status" value="2"/>
</dbReference>
<dbReference type="GO" id="GO:0031177">
    <property type="term" value="F:phosphopantetheine binding"/>
    <property type="evidence" value="ECO:0007669"/>
    <property type="project" value="InterPro"/>
</dbReference>
<dbReference type="GO" id="GO:0044550">
    <property type="term" value="P:secondary metabolite biosynthetic process"/>
    <property type="evidence" value="ECO:0007669"/>
    <property type="project" value="TreeGrafter"/>
</dbReference>
<dbReference type="Pfam" id="PF00501">
    <property type="entry name" value="AMP-binding"/>
    <property type="match status" value="2"/>
</dbReference>
<dbReference type="InterPro" id="IPR020806">
    <property type="entry name" value="PKS_PP-bd"/>
</dbReference>
<gene>
    <name evidence="7" type="ORF">ABOM_001783</name>
</gene>
<dbReference type="GO" id="GO:0016874">
    <property type="term" value="F:ligase activity"/>
    <property type="evidence" value="ECO:0007669"/>
    <property type="project" value="UniProtKB-KW"/>
</dbReference>
<dbReference type="PROSITE" id="PS50075">
    <property type="entry name" value="CARRIER"/>
    <property type="match status" value="2"/>
</dbReference>
<evidence type="ECO:0000313" key="8">
    <source>
        <dbReference type="Proteomes" id="UP000179179"/>
    </source>
</evidence>
<dbReference type="InterPro" id="IPR020845">
    <property type="entry name" value="AMP-binding_CS"/>
</dbReference>
<dbReference type="Gene3D" id="3.30.300.30">
    <property type="match status" value="2"/>
</dbReference>
<dbReference type="STRING" id="109264.A0A1F8AD50"/>
<dbReference type="CDD" id="cd19542">
    <property type="entry name" value="CT_NRPS-like"/>
    <property type="match status" value="1"/>
</dbReference>
<dbReference type="SMART" id="SM00823">
    <property type="entry name" value="PKS_PP"/>
    <property type="match status" value="2"/>
</dbReference>
<keyword evidence="3" id="KW-0436">Ligase</keyword>
<dbReference type="CDD" id="cd05918">
    <property type="entry name" value="A_NRPS_SidN3_like"/>
    <property type="match status" value="2"/>
</dbReference>
<dbReference type="FunFam" id="3.30.300.30:FF:000015">
    <property type="entry name" value="Nonribosomal peptide synthase SidD"/>
    <property type="match status" value="1"/>
</dbReference>
<evidence type="ECO:0000313" key="7">
    <source>
        <dbReference type="EMBL" id="OGM49674.1"/>
    </source>
</evidence>
<dbReference type="InterPro" id="IPR010071">
    <property type="entry name" value="AA_adenyl_dom"/>
</dbReference>
<comment type="caution">
    <text evidence="7">The sequence shown here is derived from an EMBL/GenBank/DDBJ whole genome shotgun (WGS) entry which is preliminary data.</text>
</comment>
<dbReference type="PANTHER" id="PTHR45527">
    <property type="entry name" value="NONRIBOSOMAL PEPTIDE SYNTHETASE"/>
    <property type="match status" value="1"/>
</dbReference>
<keyword evidence="1" id="KW-0596">Phosphopantetheine</keyword>
<evidence type="ECO:0000256" key="5">
    <source>
        <dbReference type="ARBA" id="ARBA00029454"/>
    </source>
</evidence>
<evidence type="ECO:0000256" key="2">
    <source>
        <dbReference type="ARBA" id="ARBA00022553"/>
    </source>
</evidence>
<dbReference type="Pfam" id="PF00668">
    <property type="entry name" value="Condensation"/>
    <property type="match status" value="2"/>
</dbReference>
<dbReference type="GO" id="GO:0005737">
    <property type="term" value="C:cytoplasm"/>
    <property type="evidence" value="ECO:0007669"/>
    <property type="project" value="TreeGrafter"/>
</dbReference>
<dbReference type="GeneID" id="34445173"/>
<dbReference type="InterPro" id="IPR001242">
    <property type="entry name" value="Condensation_dom"/>
</dbReference>
<dbReference type="InterPro" id="IPR042099">
    <property type="entry name" value="ANL_N_sf"/>
</dbReference>
<keyword evidence="2" id="KW-0597">Phosphoprotein</keyword>
<dbReference type="PROSITE" id="PS00455">
    <property type="entry name" value="AMP_BINDING"/>
    <property type="match status" value="2"/>
</dbReference>
<accession>A0A1F8AD50</accession>
<dbReference type="Gene3D" id="1.10.1200.10">
    <property type="entry name" value="ACP-like"/>
    <property type="match status" value="2"/>
</dbReference>
<dbReference type="EMBL" id="LYCR01000007">
    <property type="protein sequence ID" value="OGM49674.1"/>
    <property type="molecule type" value="Genomic_DNA"/>
</dbReference>
<dbReference type="Pfam" id="PF00550">
    <property type="entry name" value="PP-binding"/>
    <property type="match status" value="2"/>
</dbReference>
<dbReference type="InterPro" id="IPR023213">
    <property type="entry name" value="CAT-like_dom_sf"/>
</dbReference>
<feature type="domain" description="Carrier" evidence="6">
    <location>
        <begin position="1585"/>
        <end position="1661"/>
    </location>
</feature>
<dbReference type="InterPro" id="IPR009081">
    <property type="entry name" value="PP-bd_ACP"/>
</dbReference>
<name>A0A1F8AD50_9EURO</name>
<dbReference type="InterPro" id="IPR045851">
    <property type="entry name" value="AMP-bd_C_sf"/>
</dbReference>
<dbReference type="InterPro" id="IPR000873">
    <property type="entry name" value="AMP-dep_synth/lig_dom"/>
</dbReference>
<reference evidence="7 8" key="1">
    <citation type="journal article" date="2016" name="Genome Biol. Evol.">
        <title>Draft genome sequence of an aflatoxigenic Aspergillus species, A. bombycis.</title>
        <authorList>
            <person name="Moore G.G."/>
            <person name="Mack B.M."/>
            <person name="Beltz S.B."/>
            <person name="Gilbert M.K."/>
        </authorList>
    </citation>
    <scope>NUCLEOTIDE SEQUENCE [LARGE SCALE GENOMIC DNA]</scope>
    <source>
        <strain evidence="8">NRRL 26010</strain>
    </source>
</reference>
<evidence type="ECO:0000256" key="4">
    <source>
        <dbReference type="ARBA" id="ARBA00023026"/>
    </source>
</evidence>
<evidence type="ECO:0000256" key="3">
    <source>
        <dbReference type="ARBA" id="ARBA00022598"/>
    </source>
</evidence>
<evidence type="ECO:0000259" key="6">
    <source>
        <dbReference type="PROSITE" id="PS50075"/>
    </source>
</evidence>
<dbReference type="SUPFAM" id="SSF47336">
    <property type="entry name" value="ACP-like"/>
    <property type="match status" value="2"/>
</dbReference>